<organism evidence="2 3">
    <name type="scientific">Blastococcus jejuensis</name>
    <dbReference type="NCBI Taxonomy" id="351224"/>
    <lineage>
        <taxon>Bacteria</taxon>
        <taxon>Bacillati</taxon>
        <taxon>Actinomycetota</taxon>
        <taxon>Actinomycetes</taxon>
        <taxon>Geodermatophilales</taxon>
        <taxon>Geodermatophilaceae</taxon>
        <taxon>Blastococcus</taxon>
    </lineage>
</organism>
<proteinExistence type="predicted"/>
<feature type="region of interest" description="Disordered" evidence="1">
    <location>
        <begin position="311"/>
        <end position="332"/>
    </location>
</feature>
<dbReference type="PANTHER" id="PTHR23026">
    <property type="entry name" value="NADPH NITROREDUCTASE"/>
    <property type="match status" value="1"/>
</dbReference>
<keyword evidence="3" id="KW-1185">Reference proteome</keyword>
<name>A0ABP6P0X3_9ACTN</name>
<dbReference type="EMBL" id="BAAAVV010000002">
    <property type="protein sequence ID" value="GAA3162278.1"/>
    <property type="molecule type" value="Genomic_DNA"/>
</dbReference>
<comment type="caution">
    <text evidence="2">The sequence shown here is derived from an EMBL/GenBank/DDBJ whole genome shotgun (WGS) entry which is preliminary data.</text>
</comment>
<accession>A0ABP6P0X3</accession>
<protein>
    <submittedName>
        <fullName evidence="2">NAD(P)H nitroreductase</fullName>
    </submittedName>
</protein>
<reference evidence="3" key="1">
    <citation type="journal article" date="2019" name="Int. J. Syst. Evol. Microbiol.">
        <title>The Global Catalogue of Microorganisms (GCM) 10K type strain sequencing project: providing services to taxonomists for standard genome sequencing and annotation.</title>
        <authorList>
            <consortium name="The Broad Institute Genomics Platform"/>
            <consortium name="The Broad Institute Genome Sequencing Center for Infectious Disease"/>
            <person name="Wu L."/>
            <person name="Ma J."/>
        </authorList>
    </citation>
    <scope>NUCLEOTIDE SEQUENCE [LARGE SCALE GENOMIC DNA]</scope>
    <source>
        <strain evidence="3">JCM 15614</strain>
    </source>
</reference>
<evidence type="ECO:0000313" key="3">
    <source>
        <dbReference type="Proteomes" id="UP001499924"/>
    </source>
</evidence>
<evidence type="ECO:0000256" key="1">
    <source>
        <dbReference type="SAM" id="MobiDB-lite"/>
    </source>
</evidence>
<sequence>MLTTDLDVTTARAAVALANRAPSVHNSQPWRWRIGASSIHLFADPARALPRTDPEGRDLLLSCGAALHHLRVALLAAGLRADVHRLPDPAHPAHLAAVELTPARPMPDDLALAVAVEARRSDRRMFSAWPVPPELLAVVAAAAAAEGARLQFLTRDSERMSVAGLVEHAAVEQALTPDLAQEVAAWTGRTRGSAEGVPAGNVPAAPDGAVPVRHFAAAEQPQIDLGRDETDGTVLALLSTEHDGPVDRLRAGEALSAALLTATRIGLATDPISQPLEVPTTRAGLRAAVLGGDGEPQVLLRLGWAPISADPVPPTGRRPVDDTIDPFETPWP</sequence>
<evidence type="ECO:0000313" key="2">
    <source>
        <dbReference type="EMBL" id="GAA3162278.1"/>
    </source>
</evidence>
<dbReference type="InterPro" id="IPR050627">
    <property type="entry name" value="Nitroreductase/BluB"/>
</dbReference>
<gene>
    <name evidence="2" type="ORF">GCM10010531_12530</name>
</gene>
<dbReference type="Proteomes" id="UP001499924">
    <property type="component" value="Unassembled WGS sequence"/>
</dbReference>
<dbReference type="NCBIfam" id="NF047509">
    <property type="entry name" value="Rv3131_FMN_oxido"/>
    <property type="match status" value="1"/>
</dbReference>
<dbReference type="PANTHER" id="PTHR23026:SF123">
    <property type="entry name" value="NAD(P)H NITROREDUCTASE RV3131-RELATED"/>
    <property type="match status" value="1"/>
</dbReference>
<dbReference type="RefSeq" id="WP_344687810.1">
    <property type="nucleotide sequence ID" value="NZ_BAAAVV010000002.1"/>
</dbReference>
<dbReference type="InterPro" id="IPR000415">
    <property type="entry name" value="Nitroreductase-like"/>
</dbReference>
<dbReference type="SUPFAM" id="SSF55469">
    <property type="entry name" value="FMN-dependent nitroreductase-like"/>
    <property type="match status" value="2"/>
</dbReference>
<dbReference type="Gene3D" id="3.40.109.10">
    <property type="entry name" value="NADH Oxidase"/>
    <property type="match status" value="1"/>
</dbReference>